<organism evidence="14 15">
    <name type="scientific">Carboxylicivirga marina</name>
    <dbReference type="NCBI Taxonomy" id="2800988"/>
    <lineage>
        <taxon>Bacteria</taxon>
        <taxon>Pseudomonadati</taxon>
        <taxon>Bacteroidota</taxon>
        <taxon>Bacteroidia</taxon>
        <taxon>Marinilabiliales</taxon>
        <taxon>Marinilabiliaceae</taxon>
        <taxon>Carboxylicivirga</taxon>
    </lineage>
</organism>
<dbReference type="EC" id="5.6.2.4" evidence="11"/>
<keyword evidence="4 11" id="KW-0547">Nucleotide-binding</keyword>
<dbReference type="InterPro" id="IPR001650">
    <property type="entry name" value="Helicase_C-like"/>
</dbReference>
<accession>A0ABS1HIG7</accession>
<evidence type="ECO:0000256" key="6">
    <source>
        <dbReference type="ARBA" id="ARBA00022806"/>
    </source>
</evidence>
<dbReference type="Pfam" id="PF17764">
    <property type="entry name" value="PriA_3primeBD"/>
    <property type="match status" value="1"/>
</dbReference>
<dbReference type="CDD" id="cd17929">
    <property type="entry name" value="DEXHc_priA"/>
    <property type="match status" value="1"/>
</dbReference>
<feature type="binding site" evidence="11">
    <location>
        <position position="573"/>
    </location>
    <ligand>
        <name>Zn(2+)</name>
        <dbReference type="ChEBI" id="CHEBI:29105"/>
        <label>1</label>
    </ligand>
</feature>
<dbReference type="PANTHER" id="PTHR30580:SF0">
    <property type="entry name" value="PRIMOSOMAL PROTEIN N"/>
    <property type="match status" value="1"/>
</dbReference>
<feature type="binding site" evidence="11">
    <location>
        <position position="539"/>
    </location>
    <ligand>
        <name>Zn(2+)</name>
        <dbReference type="ChEBI" id="CHEBI:29105"/>
        <label>2</label>
    </ligand>
</feature>
<comment type="catalytic activity">
    <reaction evidence="11">
        <text>ATP + H2O = ADP + phosphate + H(+)</text>
        <dbReference type="Rhea" id="RHEA:13065"/>
        <dbReference type="ChEBI" id="CHEBI:15377"/>
        <dbReference type="ChEBI" id="CHEBI:15378"/>
        <dbReference type="ChEBI" id="CHEBI:30616"/>
        <dbReference type="ChEBI" id="CHEBI:43474"/>
        <dbReference type="ChEBI" id="CHEBI:456216"/>
        <dbReference type="EC" id="5.6.2.4"/>
    </reaction>
</comment>
<comment type="cofactor">
    <cofactor evidence="11">
        <name>Zn(2+)</name>
        <dbReference type="ChEBI" id="CHEBI:29105"/>
    </cofactor>
    <text evidence="11">Binds 2 zinc ions per subunit.</text>
</comment>
<feature type="binding site" evidence="11">
    <location>
        <position position="530"/>
    </location>
    <ligand>
        <name>Zn(2+)</name>
        <dbReference type="ChEBI" id="CHEBI:29105"/>
        <label>1</label>
    </ligand>
</feature>
<dbReference type="Pfam" id="PF00271">
    <property type="entry name" value="Helicase_C"/>
    <property type="match status" value="1"/>
</dbReference>
<evidence type="ECO:0000256" key="11">
    <source>
        <dbReference type="HAMAP-Rule" id="MF_00983"/>
    </source>
</evidence>
<sequence length="823" mass="93694">MTNKPLFADIILPVPLPRLFTYAVPDELLHLTSIGKRVVIPFGKKKVYSGIVYQLHHHKPEEYETKDIISVLDEEPVVNAYQLKFWNWLADYYQCTLGEVYKAALPSGLKMESETRIIYNTDFVAESPLSEKENKVLDIIAGKKVCSINDVNQLSGLKNSLPVIKRLLEYNAVFINEHLKESYKAKKEKVISLHPKCQSEEALQQIFDKLERAPKQQELLMTLLSLVGGLTGAITNQSVVKAELLKKANASAAALKELCNKEILLEQERSIDRLDLDEKAVEVANALSEVQQIAYDEIKAGFENHDVTLLHGVTSGGKTEIYIHLIEEQLKQGKQVLYLLPEIALTTQITSRLQKHFGNKMGIYHSKFADAERVEVWSNLLQQKNYQLIVGVRSSIFLPFANLGLIIVDEEHENTYKQFDPAPRYHARDAAVVLAKSFGAKTLLGTATPSIESYYNAQQGKYALVELSQRFEGIEMPEIVAVDVREAKRKKQMSSHFTPVLLEKIDKALKNDEQVILFQNRRGFSPFIECGQCAYVAKCVNCDVSMTYHKHLNQLVCHYCNHSMQLPTVCPACHSPAIETRGFGTEKIEEEMSLLYPDHKVARMDLDTTRSKSGYDKLIKKFEDGEVHILIGTQMISKGLDFDNVSVVGILNADNMLNYPDFRAFERSYQLMTQVSGRAGRKRKQGLVVLQTSNPKHPVIMDVINHNFINHYSGQLEERQMFKYPPFYRLIYITVKHKDQRVCNKASHLLAEQLRVIFGSRVLGPQAPVINRIQNLFIKKILIKMEKKASPAKVKHLMREAIFSLQAQQEFRYVNFQIDVDPA</sequence>
<keyword evidence="9 11" id="KW-0238">DNA-binding</keyword>
<dbReference type="SMART" id="SM00490">
    <property type="entry name" value="HELICc"/>
    <property type="match status" value="1"/>
</dbReference>
<feature type="binding site" evidence="11">
    <location>
        <position position="560"/>
    </location>
    <ligand>
        <name>Zn(2+)</name>
        <dbReference type="ChEBI" id="CHEBI:29105"/>
        <label>2</label>
    </ligand>
</feature>
<keyword evidence="7 11" id="KW-0862">Zinc</keyword>
<evidence type="ECO:0000313" key="15">
    <source>
        <dbReference type="Proteomes" id="UP000605676"/>
    </source>
</evidence>
<feature type="binding site" evidence="11">
    <location>
        <position position="557"/>
    </location>
    <ligand>
        <name>Zn(2+)</name>
        <dbReference type="ChEBI" id="CHEBI:29105"/>
        <label>2</label>
    </ligand>
</feature>
<dbReference type="InterPro" id="IPR041236">
    <property type="entry name" value="PriA_C"/>
</dbReference>
<evidence type="ECO:0000256" key="4">
    <source>
        <dbReference type="ARBA" id="ARBA00022741"/>
    </source>
</evidence>
<evidence type="ECO:0000256" key="10">
    <source>
        <dbReference type="ARBA" id="ARBA00023235"/>
    </source>
</evidence>
<dbReference type="PANTHER" id="PTHR30580">
    <property type="entry name" value="PRIMOSOMAL PROTEIN N"/>
    <property type="match status" value="1"/>
</dbReference>
<protein>
    <recommendedName>
        <fullName evidence="11">Replication restart protein PriA</fullName>
    </recommendedName>
    <alternativeName>
        <fullName evidence="11">ATP-dependent DNA helicase PriA</fullName>
        <ecNumber evidence="11">5.6.2.4</ecNumber>
    </alternativeName>
    <alternativeName>
        <fullName evidence="11">DNA 3'-5' helicase PriA</fullName>
    </alternativeName>
</protein>
<dbReference type="InterPro" id="IPR041222">
    <property type="entry name" value="PriA_3primeBD"/>
</dbReference>
<keyword evidence="5 11" id="KW-0378">Hydrolase</keyword>
<dbReference type="SUPFAM" id="SSF52540">
    <property type="entry name" value="P-loop containing nucleoside triphosphate hydrolases"/>
    <property type="match status" value="1"/>
</dbReference>
<dbReference type="Pfam" id="PF18319">
    <property type="entry name" value="Zn_ribbon_PriA"/>
    <property type="match status" value="1"/>
</dbReference>
<evidence type="ECO:0000259" key="12">
    <source>
        <dbReference type="PROSITE" id="PS51192"/>
    </source>
</evidence>
<evidence type="ECO:0000256" key="1">
    <source>
        <dbReference type="ARBA" id="ARBA00022515"/>
    </source>
</evidence>
<keyword evidence="8 11" id="KW-0067">ATP-binding</keyword>
<evidence type="ECO:0000256" key="5">
    <source>
        <dbReference type="ARBA" id="ARBA00022801"/>
    </source>
</evidence>
<dbReference type="PROSITE" id="PS51194">
    <property type="entry name" value="HELICASE_CTER"/>
    <property type="match status" value="1"/>
</dbReference>
<dbReference type="InterPro" id="IPR011545">
    <property type="entry name" value="DEAD/DEAH_box_helicase_dom"/>
</dbReference>
<feature type="binding site" evidence="11">
    <location>
        <position position="533"/>
    </location>
    <ligand>
        <name>Zn(2+)</name>
        <dbReference type="ChEBI" id="CHEBI:29105"/>
        <label>1</label>
    </ligand>
</feature>
<comment type="catalytic activity">
    <reaction evidence="11">
        <text>Couples ATP hydrolysis with the unwinding of duplex DNA by translocating in the 3'-5' direction.</text>
        <dbReference type="EC" id="5.6.2.4"/>
    </reaction>
</comment>
<feature type="binding site" evidence="11">
    <location>
        <position position="542"/>
    </location>
    <ligand>
        <name>Zn(2+)</name>
        <dbReference type="ChEBI" id="CHEBI:29105"/>
        <label>2</label>
    </ligand>
</feature>
<dbReference type="InterPro" id="IPR027417">
    <property type="entry name" value="P-loop_NTPase"/>
</dbReference>
<dbReference type="CDD" id="cd18804">
    <property type="entry name" value="SF2_C_priA"/>
    <property type="match status" value="1"/>
</dbReference>
<keyword evidence="1 11" id="KW-0639">Primosome</keyword>
<name>A0ABS1HIG7_9BACT</name>
<keyword evidence="3 11" id="KW-0479">Metal-binding</keyword>
<keyword evidence="2 11" id="KW-0235">DNA replication</keyword>
<keyword evidence="10 11" id="KW-0413">Isomerase</keyword>
<dbReference type="InterPro" id="IPR014001">
    <property type="entry name" value="Helicase_ATP-bd"/>
</dbReference>
<dbReference type="Gene3D" id="3.40.50.300">
    <property type="entry name" value="P-loop containing nucleotide triphosphate hydrolases"/>
    <property type="match status" value="2"/>
</dbReference>
<dbReference type="Pfam" id="PF00270">
    <property type="entry name" value="DEAD"/>
    <property type="match status" value="1"/>
</dbReference>
<feature type="domain" description="Helicase ATP-binding" evidence="12">
    <location>
        <begin position="299"/>
        <end position="467"/>
    </location>
</feature>
<dbReference type="SMART" id="SM00487">
    <property type="entry name" value="DEXDc"/>
    <property type="match status" value="1"/>
</dbReference>
<keyword evidence="15" id="KW-1185">Reference proteome</keyword>
<dbReference type="InterPro" id="IPR040498">
    <property type="entry name" value="PriA_CRR"/>
</dbReference>
<dbReference type="PROSITE" id="PS51192">
    <property type="entry name" value="HELICASE_ATP_BIND_1"/>
    <property type="match status" value="1"/>
</dbReference>
<evidence type="ECO:0000259" key="13">
    <source>
        <dbReference type="PROSITE" id="PS51194"/>
    </source>
</evidence>
<evidence type="ECO:0000313" key="14">
    <source>
        <dbReference type="EMBL" id="MBK3517415.1"/>
    </source>
</evidence>
<dbReference type="NCBIfam" id="TIGR00595">
    <property type="entry name" value="priA"/>
    <property type="match status" value="1"/>
</dbReference>
<dbReference type="Gene3D" id="3.40.1440.60">
    <property type="entry name" value="PriA, 3(prime) DNA-binding domain"/>
    <property type="match status" value="1"/>
</dbReference>
<dbReference type="Pfam" id="PF18074">
    <property type="entry name" value="PriA_C"/>
    <property type="match status" value="1"/>
</dbReference>
<keyword evidence="6 11" id="KW-0347">Helicase</keyword>
<gene>
    <name evidence="11 14" type="primary">priA</name>
    <name evidence="14" type="ORF">JIV24_08720</name>
</gene>
<evidence type="ECO:0000256" key="9">
    <source>
        <dbReference type="ARBA" id="ARBA00023125"/>
    </source>
</evidence>
<evidence type="ECO:0000256" key="2">
    <source>
        <dbReference type="ARBA" id="ARBA00022705"/>
    </source>
</evidence>
<comment type="function">
    <text evidence="11">Initiates the restart of stalled replication forks, which reloads the replicative helicase on sites other than the origin of replication. Recognizes and binds to abandoned replication forks and remodels them to uncover a helicase loading site. Promotes assembly of the primosome at these replication forks.</text>
</comment>
<evidence type="ECO:0000256" key="3">
    <source>
        <dbReference type="ARBA" id="ARBA00022723"/>
    </source>
</evidence>
<comment type="caution">
    <text evidence="14">The sequence shown here is derived from an EMBL/GenBank/DDBJ whole genome shotgun (WGS) entry which is preliminary data.</text>
</comment>
<evidence type="ECO:0000256" key="7">
    <source>
        <dbReference type="ARBA" id="ARBA00022833"/>
    </source>
</evidence>
<feature type="domain" description="Helicase C-terminal" evidence="13">
    <location>
        <begin position="565"/>
        <end position="720"/>
    </location>
</feature>
<dbReference type="HAMAP" id="MF_00983">
    <property type="entry name" value="PriA"/>
    <property type="match status" value="1"/>
</dbReference>
<comment type="subunit">
    <text evidence="11">Component of the replication restart primosome.</text>
</comment>
<comment type="similarity">
    <text evidence="11">Belongs to the helicase family. PriA subfamily.</text>
</comment>
<reference evidence="14 15" key="1">
    <citation type="submission" date="2021-01" db="EMBL/GenBank/DDBJ databases">
        <title>Carboxyliciviraga sp.nov., isolated from coastal sediments.</title>
        <authorList>
            <person name="Lu D."/>
            <person name="Zhang T."/>
        </authorList>
    </citation>
    <scope>NUCLEOTIDE SEQUENCE [LARGE SCALE GENOMIC DNA]</scope>
    <source>
        <strain evidence="14 15">N1Y132</strain>
    </source>
</reference>
<evidence type="ECO:0000256" key="8">
    <source>
        <dbReference type="ARBA" id="ARBA00022840"/>
    </source>
</evidence>
<proteinExistence type="inferred from homology"/>
<dbReference type="Proteomes" id="UP000605676">
    <property type="component" value="Unassembled WGS sequence"/>
</dbReference>
<dbReference type="InterPro" id="IPR005259">
    <property type="entry name" value="PriA"/>
</dbReference>
<dbReference type="EMBL" id="JAENRR010000016">
    <property type="protein sequence ID" value="MBK3517415.1"/>
    <property type="molecule type" value="Genomic_DNA"/>
</dbReference>
<feature type="binding site" evidence="11">
    <location>
        <position position="570"/>
    </location>
    <ligand>
        <name>Zn(2+)</name>
        <dbReference type="ChEBI" id="CHEBI:29105"/>
        <label>1</label>
    </ligand>
</feature>
<dbReference type="RefSeq" id="WP_200464645.1">
    <property type="nucleotide sequence ID" value="NZ_JAENRR010000016.1"/>
</dbReference>
<dbReference type="InterPro" id="IPR042115">
    <property type="entry name" value="PriA_3primeBD_sf"/>
</dbReference>